<feature type="region of interest" description="Disordered" evidence="2">
    <location>
        <begin position="350"/>
        <end position="407"/>
    </location>
</feature>
<feature type="transmembrane region" description="Helical" evidence="3">
    <location>
        <begin position="70"/>
        <end position="88"/>
    </location>
</feature>
<name>A0AAX4A4G2_LACLC</name>
<dbReference type="EMBL" id="CP133787">
    <property type="protein sequence ID" value="WMX71062.1"/>
    <property type="molecule type" value="Genomic_DNA"/>
</dbReference>
<protein>
    <submittedName>
        <fullName evidence="4">Uncharacterized protein</fullName>
    </submittedName>
</protein>
<keyword evidence="1" id="KW-0175">Coiled coil</keyword>
<organism evidence="4 5">
    <name type="scientific">Lactococcus lactis subsp. cremoris</name>
    <name type="common">Streptococcus cremoris</name>
    <dbReference type="NCBI Taxonomy" id="1359"/>
    <lineage>
        <taxon>Bacteria</taxon>
        <taxon>Bacillati</taxon>
        <taxon>Bacillota</taxon>
        <taxon>Bacilli</taxon>
        <taxon>Lactobacillales</taxon>
        <taxon>Streptococcaceae</taxon>
        <taxon>Lactococcus</taxon>
    </lineage>
</organism>
<keyword evidence="3" id="KW-1133">Transmembrane helix</keyword>
<evidence type="ECO:0000256" key="2">
    <source>
        <dbReference type="SAM" id="MobiDB-lite"/>
    </source>
</evidence>
<evidence type="ECO:0000256" key="3">
    <source>
        <dbReference type="SAM" id="Phobius"/>
    </source>
</evidence>
<dbReference type="AlphaFoldDB" id="A0AAX4A4G2"/>
<feature type="transmembrane region" description="Helical" evidence="3">
    <location>
        <begin position="34"/>
        <end position="52"/>
    </location>
</feature>
<feature type="compositionally biased region" description="Basic and acidic residues" evidence="2">
    <location>
        <begin position="356"/>
        <end position="374"/>
    </location>
</feature>
<evidence type="ECO:0000313" key="5">
    <source>
        <dbReference type="Proteomes" id="UP001254658"/>
    </source>
</evidence>
<reference evidence="4" key="2">
    <citation type="submission" date="2023-09" db="EMBL/GenBank/DDBJ databases">
        <authorList>
            <person name="Kim T.W."/>
        </authorList>
    </citation>
    <scope>NUCLEOTIDE SEQUENCE</scope>
    <source>
        <strain evidence="4">KCKM 0438</strain>
    </source>
</reference>
<proteinExistence type="predicted"/>
<dbReference type="Proteomes" id="UP001254658">
    <property type="component" value="Chromosome"/>
</dbReference>
<evidence type="ECO:0000256" key="1">
    <source>
        <dbReference type="SAM" id="Coils"/>
    </source>
</evidence>
<keyword evidence="3" id="KW-0812">Transmembrane</keyword>
<feature type="compositionally biased region" description="Low complexity" evidence="2">
    <location>
        <begin position="375"/>
        <end position="399"/>
    </location>
</feature>
<keyword evidence="3" id="KW-0472">Membrane</keyword>
<evidence type="ECO:0000313" key="4">
    <source>
        <dbReference type="EMBL" id="WMX71062.1"/>
    </source>
</evidence>
<gene>
    <name evidence="4" type="ORF">RF668_01845</name>
</gene>
<feature type="transmembrane region" description="Helical" evidence="3">
    <location>
        <begin position="12"/>
        <end position="28"/>
    </location>
</feature>
<dbReference type="RefSeq" id="WP_309559115.1">
    <property type="nucleotide sequence ID" value="NZ_CP133787.1"/>
</dbReference>
<accession>A0AAX4A4G2</accession>
<feature type="coiled-coil region" evidence="1">
    <location>
        <begin position="157"/>
        <end position="221"/>
    </location>
</feature>
<reference evidence="4" key="1">
    <citation type="journal article" date="2022" name="Microbiol. Spectr.">
        <title>Optimizing Conditions in the Acid Tolerance Test for Potential Probiotics Using Response Surface Methodology.</title>
        <authorList>
            <person name="Ko H.I."/>
            <person name="Jeong C.H."/>
            <person name="Hong S.W."/>
            <person name="Eun J.B."/>
            <person name="Kim T.W."/>
        </authorList>
    </citation>
    <scope>NUCLEOTIDE SEQUENCE</scope>
    <source>
        <strain evidence="4">KCKM 0438</strain>
    </source>
</reference>
<sequence>MGKFKGSLGSVVRGLGFLFVVLFLIMITSTINNVLGIIVFLGLLGFTIYYLLSGRKNTGNFISKITNKSLWLVTLILFVATTGVLTVHSNQIKLKEARTELTKSDKKLSNLSSEYVSIETQKDVKAEQKDTHQINQSKNNDKIKAETKRLNHLISVVKSEQKAVDDILNQSAELKNDENILSEDKASLDKLEQKANNYQSLKSYKKESENLLELISVHNQREEQLKTVATTLKDKNLSAQDKSQLDKLVLEIKKAKKVSDIEDKMSEISTALETAQSNIQTKNEVDDKKAQLNSTVKSAQSLLSDTYISAADKTLIQESIDSVNKAETLDELDKASQNIIDNTSKVKANNETAKAAADKKKRDDEQKRIADEKAAAQAAENQAAAAAAQASSDSQENSAVASGGYSTNPAGWGVAEAGYCFYRPSSQRYYSSVANPGNYTYMTISEAQGLNGSPGHSNGSAHT</sequence>